<dbReference type="Pfam" id="PF00403">
    <property type="entry name" value="HMA"/>
    <property type="match status" value="1"/>
</dbReference>
<comment type="caution">
    <text evidence="3">The sequence shown here is derived from an EMBL/GenBank/DDBJ whole genome shotgun (WGS) entry which is preliminary data.</text>
</comment>
<protein>
    <submittedName>
        <fullName evidence="3">Heavy-metal-associated domain-containing protein</fullName>
    </submittedName>
</protein>
<dbReference type="GO" id="GO:0046872">
    <property type="term" value="F:metal ion binding"/>
    <property type="evidence" value="ECO:0007669"/>
    <property type="project" value="UniProtKB-KW"/>
</dbReference>
<dbReference type="AlphaFoldDB" id="A0A849NYC2"/>
<accession>A0A849NYC2</accession>
<dbReference type="InterPro" id="IPR006121">
    <property type="entry name" value="HMA_dom"/>
</dbReference>
<keyword evidence="4" id="KW-1185">Reference proteome</keyword>
<dbReference type="PRINTS" id="PR00946">
    <property type="entry name" value="HGSCAVENGER"/>
</dbReference>
<dbReference type="SUPFAM" id="SSF55008">
    <property type="entry name" value="HMA, heavy metal-associated domain"/>
    <property type="match status" value="1"/>
</dbReference>
<evidence type="ECO:0000256" key="1">
    <source>
        <dbReference type="ARBA" id="ARBA00022723"/>
    </source>
</evidence>
<sequence length="69" mass="7332">MKTVVFNVEGMTCGGCAKSVTRVLTELSGVQSAQVNHSERKAEVVFDETVVTEATLVEAIEDAGFEVIA</sequence>
<dbReference type="InterPro" id="IPR036163">
    <property type="entry name" value="HMA_dom_sf"/>
</dbReference>
<name>A0A849NYC2_9BURK</name>
<gene>
    <name evidence="3" type="ORF">HKX39_00215</name>
</gene>
<proteinExistence type="predicted"/>
<feature type="domain" description="HMA" evidence="2">
    <location>
        <begin position="2"/>
        <end position="68"/>
    </location>
</feature>
<evidence type="ECO:0000313" key="3">
    <source>
        <dbReference type="EMBL" id="NOL50599.1"/>
    </source>
</evidence>
<dbReference type="EMBL" id="JABGBN010000001">
    <property type="protein sequence ID" value="NOL50599.1"/>
    <property type="molecule type" value="Genomic_DNA"/>
</dbReference>
<organism evidence="3 4">
    <name type="scientific">Pelistega suis</name>
    <dbReference type="NCBI Taxonomy" id="1631957"/>
    <lineage>
        <taxon>Bacteria</taxon>
        <taxon>Pseudomonadati</taxon>
        <taxon>Pseudomonadota</taxon>
        <taxon>Betaproteobacteria</taxon>
        <taxon>Burkholderiales</taxon>
        <taxon>Alcaligenaceae</taxon>
        <taxon>Pelistega</taxon>
    </lineage>
</organism>
<dbReference type="FunFam" id="3.30.70.100:FF:000033">
    <property type="entry name" value="Copper-transporting ATPase HMA5"/>
    <property type="match status" value="1"/>
</dbReference>
<dbReference type="PANTHER" id="PTHR46594">
    <property type="entry name" value="P-TYPE CATION-TRANSPORTING ATPASE"/>
    <property type="match status" value="1"/>
</dbReference>
<dbReference type="CDD" id="cd00371">
    <property type="entry name" value="HMA"/>
    <property type="match status" value="1"/>
</dbReference>
<dbReference type="Gene3D" id="3.30.70.100">
    <property type="match status" value="1"/>
</dbReference>
<evidence type="ECO:0000259" key="2">
    <source>
        <dbReference type="PROSITE" id="PS50846"/>
    </source>
</evidence>
<dbReference type="InterPro" id="IPR001802">
    <property type="entry name" value="MerP/CopZ"/>
</dbReference>
<dbReference type="RefSeq" id="WP_171679309.1">
    <property type="nucleotide sequence ID" value="NZ_JABGBN010000001.1"/>
</dbReference>
<dbReference type="PANTHER" id="PTHR46594:SF4">
    <property type="entry name" value="P-TYPE CATION-TRANSPORTING ATPASE"/>
    <property type="match status" value="1"/>
</dbReference>
<dbReference type="Proteomes" id="UP000537862">
    <property type="component" value="Unassembled WGS sequence"/>
</dbReference>
<keyword evidence="1" id="KW-0479">Metal-binding</keyword>
<reference evidence="3 4" key="1">
    <citation type="submission" date="2020-05" db="EMBL/GenBank/DDBJ databases">
        <authorList>
            <person name="Niu N."/>
        </authorList>
    </citation>
    <scope>NUCLEOTIDE SEQUENCE [LARGE SCALE GENOMIC DNA]</scope>
    <source>
        <strain evidence="3 4">3340-03</strain>
    </source>
</reference>
<evidence type="ECO:0000313" key="4">
    <source>
        <dbReference type="Proteomes" id="UP000537862"/>
    </source>
</evidence>
<dbReference type="PROSITE" id="PS50846">
    <property type="entry name" value="HMA_2"/>
    <property type="match status" value="1"/>
</dbReference>